<reference evidence="1" key="1">
    <citation type="submission" date="2022-12" db="EMBL/GenBank/DDBJ databases">
        <title>Genome Sequence of Lasiodiplodia mahajangana.</title>
        <authorList>
            <person name="Buettner E."/>
        </authorList>
    </citation>
    <scope>NUCLEOTIDE SEQUENCE</scope>
    <source>
        <strain evidence="1">VT137</strain>
    </source>
</reference>
<gene>
    <name evidence="1" type="ORF">O1611_g1289</name>
</gene>
<accession>A0ACC2JXV9</accession>
<keyword evidence="2" id="KW-1185">Reference proteome</keyword>
<dbReference type="EMBL" id="JAPUUL010000146">
    <property type="protein sequence ID" value="KAJ8132333.1"/>
    <property type="molecule type" value="Genomic_DNA"/>
</dbReference>
<protein>
    <submittedName>
        <fullName evidence="1">Uncharacterized protein</fullName>
    </submittedName>
</protein>
<name>A0ACC2JXV9_9PEZI</name>
<evidence type="ECO:0000313" key="1">
    <source>
        <dbReference type="EMBL" id="KAJ8132333.1"/>
    </source>
</evidence>
<sequence>MSGPNIAPGSPWINRFPGLRKNNSSRPGFFFEWDGKQHSAVRPELPMVADSKYYLEQPDLSQYSGTPSDEELDRMFRTEDYQRSIFKGMTTWELTSLNRWVHFSPDLPPMSGGHMAKDATTDSQEAAARIWKKYGLQVDESKWFSFLQRPKWYDWVSTSPPSEVEGVTWSLNDPAIWEALSPALELADRYLKALVDQKHPVVSYDSTDLGSPTWITNKSFWDSQGKSDGLTLGATNFWISAIVTLDTNRLPPLMSSGITIAERVRILHKLAGTIVHELAHALVCSRLFKYVPGSLQAHKNAQVDGFAEILVDFQGFAEAGISIEQAYFGGMLQAEVIGLPITSMSHEVPNGLVMADYLHVPGPWSEDGAVFQSNYIQSSYASRLLSEAWWQDPDLPPRSSGYFHKPFTFTSQARTGELEWDKPEAHEPDVSDLYHGANMRDFTTWSLRAKFRDEFRQGWHASEFAYWLNSPWRALIYMLLNSDFAKPFAEKDEVVCAQLAERLVRGTLIWTDEEQFYSRLPQHEYDLQSAWIHHCIGLLMMASLPIRRVEKQKAFLNATVHYRLVPGSEAIARGVVKEPVFLIMDTAKKPTIKVDKSRFYDHINHRGEVEDGFTQFDYLQNAMDIVKLVSSSTICFLPWVRAIVSAHDALLHDRQQIRRENGNTHTDYWATQWFFKVPPYQKYMGRVENGVPREMRPNPTTGKFEYVDDAK</sequence>
<dbReference type="Proteomes" id="UP001153332">
    <property type="component" value="Unassembled WGS sequence"/>
</dbReference>
<evidence type="ECO:0000313" key="2">
    <source>
        <dbReference type="Proteomes" id="UP001153332"/>
    </source>
</evidence>
<comment type="caution">
    <text evidence="1">The sequence shown here is derived from an EMBL/GenBank/DDBJ whole genome shotgun (WGS) entry which is preliminary data.</text>
</comment>
<organism evidence="1 2">
    <name type="scientific">Lasiodiplodia mahajangana</name>
    <dbReference type="NCBI Taxonomy" id="1108764"/>
    <lineage>
        <taxon>Eukaryota</taxon>
        <taxon>Fungi</taxon>
        <taxon>Dikarya</taxon>
        <taxon>Ascomycota</taxon>
        <taxon>Pezizomycotina</taxon>
        <taxon>Dothideomycetes</taxon>
        <taxon>Dothideomycetes incertae sedis</taxon>
        <taxon>Botryosphaeriales</taxon>
        <taxon>Botryosphaeriaceae</taxon>
        <taxon>Lasiodiplodia</taxon>
    </lineage>
</organism>
<proteinExistence type="predicted"/>